<reference evidence="1 2" key="1">
    <citation type="submission" date="2015-04" db="EMBL/GenBank/DDBJ databases">
        <title>The draft genome sequence of Erythrobacr gangjinensis K7-2.</title>
        <authorList>
            <person name="Zhuang L."/>
            <person name="Liu Y."/>
            <person name="Shao Z."/>
        </authorList>
    </citation>
    <scope>NUCLEOTIDE SEQUENCE [LARGE SCALE GENOMIC DNA]</scope>
    <source>
        <strain evidence="1 2">K7-2</strain>
    </source>
</reference>
<dbReference type="STRING" id="502682.BMF35_a1134"/>
<dbReference type="EMBL" id="LBHC01000002">
    <property type="protein sequence ID" value="KLE31907.1"/>
    <property type="molecule type" value="Genomic_DNA"/>
</dbReference>
<evidence type="ECO:0000313" key="2">
    <source>
        <dbReference type="Proteomes" id="UP000053070"/>
    </source>
</evidence>
<dbReference type="InterPro" id="IPR032710">
    <property type="entry name" value="NTF2-like_dom_sf"/>
</dbReference>
<comment type="caution">
    <text evidence="1">The sequence shown here is derived from an EMBL/GenBank/DDBJ whole genome shotgun (WGS) entry which is preliminary data.</text>
</comment>
<dbReference type="PATRIC" id="fig|502682.8.peg.2171"/>
<dbReference type="KEGG" id="egn:BMF35_a1134"/>
<keyword evidence="2" id="KW-1185">Reference proteome</keyword>
<name>A0A0G9MMI7_9SPHN</name>
<sequence length="169" mass="18319">MKMLLRYFAAVVLAVAPLNVAAQDAGEDDHRGDYADPDANRVMATVYAFMDGLEARDAEAMRAQVIDGASVTVVRQTGDGNIVRNMEMDAVIDALAAAEGTVLEPLFGEYPILEGPVAIVWAPFIYYRDGAFSHCGVNIFNLVDTGADWRIASVTYSHVEEGCMEPANR</sequence>
<gene>
    <name evidence="1" type="ORF">AAW01_10675</name>
</gene>
<dbReference type="Gene3D" id="3.10.450.50">
    <property type="match status" value="1"/>
</dbReference>
<dbReference type="AlphaFoldDB" id="A0A0G9MMI7"/>
<dbReference type="Proteomes" id="UP000053070">
    <property type="component" value="Unassembled WGS sequence"/>
</dbReference>
<proteinExistence type="predicted"/>
<organism evidence="1 2">
    <name type="scientific">Aurantiacibacter gangjinensis</name>
    <dbReference type="NCBI Taxonomy" id="502682"/>
    <lineage>
        <taxon>Bacteria</taxon>
        <taxon>Pseudomonadati</taxon>
        <taxon>Pseudomonadota</taxon>
        <taxon>Alphaproteobacteria</taxon>
        <taxon>Sphingomonadales</taxon>
        <taxon>Erythrobacteraceae</taxon>
        <taxon>Aurantiacibacter</taxon>
    </lineage>
</organism>
<accession>A0A0G9MMI7</accession>
<dbReference type="SUPFAM" id="SSF54427">
    <property type="entry name" value="NTF2-like"/>
    <property type="match status" value="1"/>
</dbReference>
<protein>
    <submittedName>
        <fullName evidence="1">Uncharacterized protein</fullName>
    </submittedName>
</protein>
<evidence type="ECO:0000313" key="1">
    <source>
        <dbReference type="EMBL" id="KLE31907.1"/>
    </source>
</evidence>